<dbReference type="EMBL" id="FLUV01000973">
    <property type="protein sequence ID" value="SBW22230.1"/>
    <property type="molecule type" value="Genomic_DNA"/>
</dbReference>
<reference evidence="2" key="1">
    <citation type="submission" date="2016-02" db="EMBL/GenBank/DDBJ databases">
        <authorList>
            <person name="Wibberg D."/>
        </authorList>
    </citation>
    <scope>NUCLEOTIDE SEQUENCE [LARGE SCALE GENOMIC DNA]</scope>
</reference>
<gene>
    <name evidence="1" type="ORF">FDG2_2326</name>
</gene>
<accession>A0A1C3NXG0</accession>
<sequence>MSACPPVRYRGDHALCGPLLPAADRRARLRPGRHDDWVLLEWEWLRQLQLHPAEAAAAACLQTGRFVTAEMTPPVPPQLRRWDGSLMKAPTTVSPNTVVVTGAAARWIFRAVHHNEADWPECSRTRL</sequence>
<evidence type="ECO:0000313" key="1">
    <source>
        <dbReference type="EMBL" id="SBW22230.1"/>
    </source>
</evidence>
<name>A0A1C3NXG0_9ACTN</name>
<protein>
    <submittedName>
        <fullName evidence="1">Uncharacterized protein</fullName>
    </submittedName>
</protein>
<proteinExistence type="predicted"/>
<keyword evidence="2" id="KW-1185">Reference proteome</keyword>
<dbReference type="AlphaFoldDB" id="A0A1C3NXG0"/>
<evidence type="ECO:0000313" key="2">
    <source>
        <dbReference type="Proteomes" id="UP000199013"/>
    </source>
</evidence>
<dbReference type="Proteomes" id="UP000199013">
    <property type="component" value="Unassembled WGS sequence"/>
</dbReference>
<organism evidence="1 2">
    <name type="scientific">Candidatus Protofrankia californiensis</name>
    <dbReference type="NCBI Taxonomy" id="1839754"/>
    <lineage>
        <taxon>Bacteria</taxon>
        <taxon>Bacillati</taxon>
        <taxon>Actinomycetota</taxon>
        <taxon>Actinomycetes</taxon>
        <taxon>Frankiales</taxon>
        <taxon>Frankiaceae</taxon>
        <taxon>Protofrankia</taxon>
    </lineage>
</organism>